<evidence type="ECO:0000256" key="1">
    <source>
        <dbReference type="ARBA" id="ARBA00004123"/>
    </source>
</evidence>
<protein>
    <recommendedName>
        <fullName evidence="14">Tudor domain-containing protein</fullName>
    </recommendedName>
</protein>
<evidence type="ECO:0000256" key="11">
    <source>
        <dbReference type="SAM" id="MobiDB-lite"/>
    </source>
</evidence>
<dbReference type="GO" id="GO:0007064">
    <property type="term" value="P:mitotic sister chromatid cohesion"/>
    <property type="evidence" value="ECO:0007669"/>
    <property type="project" value="InterPro"/>
</dbReference>
<feature type="compositionally biased region" description="Basic and acidic residues" evidence="11">
    <location>
        <begin position="1"/>
        <end position="19"/>
    </location>
</feature>
<evidence type="ECO:0000256" key="6">
    <source>
        <dbReference type="ARBA" id="ARBA00022776"/>
    </source>
</evidence>
<evidence type="ECO:0000256" key="3">
    <source>
        <dbReference type="ARBA" id="ARBA00022618"/>
    </source>
</evidence>
<dbReference type="GO" id="GO:0035825">
    <property type="term" value="P:homologous recombination"/>
    <property type="evidence" value="ECO:0007669"/>
    <property type="project" value="UniProtKB-ARBA"/>
</dbReference>
<feature type="region of interest" description="Disordered" evidence="11">
    <location>
        <begin position="1"/>
        <end position="23"/>
    </location>
</feature>
<feature type="compositionally biased region" description="Basic and acidic residues" evidence="11">
    <location>
        <begin position="565"/>
        <end position="582"/>
    </location>
</feature>
<comment type="function">
    <text evidence="10">Cohesin cofactor dispensable during the meiotic division but playing an important role in DNA repair by homologous recombination (HR) probably by helping SMC5/SMC6 complex. Regulator of sister chromatid cohesion in mitosis which may stabilize cohesin complex association with chromatin. May couple sister chromatid cohesion during mitosis to DNA replication. Cohesion ensures that chromosome partitioning is accurate in both meiotic and mitotic cells and plays an important role in DNA repair.</text>
</comment>
<sequence>MTDKMSAERELEEQLKEAGGKLLQPPSSLDELLPLLDQVENFLSRVEQSPAKSMQAALSPLTNALVTDELLRHENVDVKVAVASCVSEITRITAPDAPYDDDKMKDVFQLIVSSFEGLSDESSRSYNKRALILETVAKVRSCVVMLDLECDGLIAQMFQLFLGAIRDYHPENIFSSMETIMTLVLEESEDISSEILNLLLANVKKDNQEVLPVAMKLAEKVFENCAVKLKPYLSQAIQSLGCSLDDYSEVVTAICEGPSSTEHTNENASTEQQVAKDVNEAYSGDADHDVNRSPKSIMLNGGDDLGNDNKGTVIGAQSSVNVKEHDLEDEPSADKVAMKPEIADSETRESVMLESKLEDAAMKRERKPSSSINVSESSDTSHIDGEKEVEKLPDLQDSREKDLRGSPREELSAETSKSLDRDIVAKPSSPKTSETEDANTASASLSGSLDDAVRPKKASRLKKKEISIQQETLSSDVSKKASEGRNDSEAKPHRRLGKKAPVDTDNEDKMSADVDTSEDGGGGKSDSETKQMKQARKKVDESSNAGDGYSLKRNGESKKRVRGKAASENEGTKTSAKDDLKQQTHKSPTRSAKDEGSSEETVRMSTKRKRTASKDKGTADVEYGSNLVGLKVKVWWPHDRQFYEGVIHSFDSAKKKHKVAYNDGDEEILNLKKERWELVDDGSVSSEEQGAETAIPDTASGMQRRKKGRRNPESSIKPGKKEVSPKSGAASSGKAKGTATKSGHKTEDDQKLKDRTTKSVAKSEDDSTGKAKSQRTGDKHPDDFTKTSVKSKDVDTSTPKAKSKQDIPKTGSMSKQDTPKTGIKSKSKTPQAGGDGSANGTGKIKHSSSKMKETEDLKERSKDKSTDVLKTPEGVKVKSSEASKVQEKNQSVKKRRRAG</sequence>
<feature type="compositionally biased region" description="Polar residues" evidence="11">
    <location>
        <begin position="369"/>
        <end position="378"/>
    </location>
</feature>
<evidence type="ECO:0000256" key="2">
    <source>
        <dbReference type="ARBA" id="ARBA00006254"/>
    </source>
</evidence>
<dbReference type="FunFam" id="2.30.30.140:FF:000033">
    <property type="entry name" value="Binding protein"/>
    <property type="match status" value="1"/>
</dbReference>
<keyword evidence="7" id="KW-0234">DNA repair</keyword>
<dbReference type="CDD" id="cd20404">
    <property type="entry name" value="Tudor_Agenet_AtEML-like"/>
    <property type="match status" value="1"/>
</dbReference>
<keyword evidence="8" id="KW-0539">Nucleus</keyword>
<dbReference type="GO" id="GO:0009556">
    <property type="term" value="P:microsporogenesis"/>
    <property type="evidence" value="ECO:0007669"/>
    <property type="project" value="UniProtKB-ARBA"/>
</dbReference>
<evidence type="ECO:0000256" key="9">
    <source>
        <dbReference type="ARBA" id="ARBA00023306"/>
    </source>
</evidence>
<name>A0A068VGH7_COFCA</name>
<dbReference type="GO" id="GO:0006281">
    <property type="term" value="P:DNA repair"/>
    <property type="evidence" value="ECO:0007669"/>
    <property type="project" value="UniProtKB-KW"/>
</dbReference>
<dbReference type="AlphaFoldDB" id="A0A068VGH7"/>
<keyword evidence="4" id="KW-0677">Repeat</keyword>
<dbReference type="OMA" id="PHEDHFV"/>
<dbReference type="InterPro" id="IPR011989">
    <property type="entry name" value="ARM-like"/>
</dbReference>
<evidence type="ECO:0000313" key="12">
    <source>
        <dbReference type="EMBL" id="CDP18783.1"/>
    </source>
</evidence>
<dbReference type="InParanoid" id="A0A068VGH7"/>
<feature type="compositionally biased region" description="Basic and acidic residues" evidence="11">
    <location>
        <begin position="873"/>
        <end position="887"/>
    </location>
</feature>
<evidence type="ECO:0000313" key="13">
    <source>
        <dbReference type="Proteomes" id="UP000295252"/>
    </source>
</evidence>
<keyword evidence="5" id="KW-0227">DNA damage</keyword>
<feature type="compositionally biased region" description="Low complexity" evidence="11">
    <location>
        <begin position="726"/>
        <end position="741"/>
    </location>
</feature>
<dbReference type="Gene3D" id="1.25.10.10">
    <property type="entry name" value="Leucine-rich Repeat Variant"/>
    <property type="match status" value="1"/>
</dbReference>
<evidence type="ECO:0000256" key="10">
    <source>
        <dbReference type="ARBA" id="ARBA00058864"/>
    </source>
</evidence>
<dbReference type="PANTHER" id="PTHR12663">
    <property type="entry name" value="ANDROGEN INDUCED INHIBITOR OF PROLIFERATION AS3 / PDS5-RELATED"/>
    <property type="match status" value="1"/>
</dbReference>
<dbReference type="Proteomes" id="UP000295252">
    <property type="component" value="Chromosome X"/>
</dbReference>
<evidence type="ECO:0008006" key="14">
    <source>
        <dbReference type="Google" id="ProtNLM"/>
    </source>
</evidence>
<evidence type="ECO:0000256" key="4">
    <source>
        <dbReference type="ARBA" id="ARBA00022737"/>
    </source>
</evidence>
<gene>
    <name evidence="12" type="ORF">GSCOC_T00005557001</name>
</gene>
<dbReference type="GO" id="GO:0005634">
    <property type="term" value="C:nucleus"/>
    <property type="evidence" value="ECO:0007669"/>
    <property type="project" value="UniProtKB-SubCell"/>
</dbReference>
<dbReference type="InterPro" id="IPR016024">
    <property type="entry name" value="ARM-type_fold"/>
</dbReference>
<feature type="compositionally biased region" description="Basic and acidic residues" evidence="11">
    <location>
        <begin position="477"/>
        <end position="491"/>
    </location>
</feature>
<feature type="region of interest" description="Disordered" evidence="11">
    <location>
        <begin position="680"/>
        <end position="899"/>
    </location>
</feature>
<evidence type="ECO:0000256" key="7">
    <source>
        <dbReference type="ARBA" id="ARBA00023204"/>
    </source>
</evidence>
<feature type="compositionally biased region" description="Basic and acidic residues" evidence="11">
    <location>
        <begin position="379"/>
        <end position="424"/>
    </location>
</feature>
<feature type="compositionally biased region" description="Low complexity" evidence="11">
    <location>
        <begin position="441"/>
        <end position="450"/>
    </location>
</feature>
<dbReference type="OrthoDB" id="200660at2759"/>
<comment type="similarity">
    <text evidence="2">Belongs to the PDS5 family.</text>
</comment>
<dbReference type="EMBL" id="HG739372">
    <property type="protein sequence ID" value="CDP18783.1"/>
    <property type="molecule type" value="Genomic_DNA"/>
</dbReference>
<keyword evidence="13" id="KW-1185">Reference proteome</keyword>
<keyword evidence="6" id="KW-0498">Mitosis</keyword>
<dbReference type="GO" id="GO:0000785">
    <property type="term" value="C:chromatin"/>
    <property type="evidence" value="ECO:0007669"/>
    <property type="project" value="TreeGrafter"/>
</dbReference>
<evidence type="ECO:0000256" key="5">
    <source>
        <dbReference type="ARBA" id="ARBA00022763"/>
    </source>
</evidence>
<dbReference type="SUPFAM" id="SSF48371">
    <property type="entry name" value="ARM repeat"/>
    <property type="match status" value="1"/>
</dbReference>
<dbReference type="STRING" id="49390.A0A068VGH7"/>
<feature type="compositionally biased region" description="Basic and acidic residues" evidence="11">
    <location>
        <begin position="322"/>
        <end position="363"/>
    </location>
</feature>
<feature type="compositionally biased region" description="Basic and acidic residues" evidence="11">
    <location>
        <begin position="525"/>
        <end position="541"/>
    </location>
</feature>
<dbReference type="SUPFAM" id="SSF63748">
    <property type="entry name" value="Tudor/PWWP/MBT"/>
    <property type="match status" value="1"/>
</dbReference>
<dbReference type="Pfam" id="PF20168">
    <property type="entry name" value="PDS5"/>
    <property type="match status" value="1"/>
</dbReference>
<feature type="region of interest" description="Disordered" evidence="11">
    <location>
        <begin position="301"/>
        <end position="623"/>
    </location>
</feature>
<feature type="compositionally biased region" description="Basic and acidic residues" evidence="11">
    <location>
        <begin position="744"/>
        <end position="795"/>
    </location>
</feature>
<dbReference type="InterPro" id="IPR039776">
    <property type="entry name" value="Pds5"/>
</dbReference>
<proteinExistence type="inferred from homology"/>
<feature type="compositionally biased region" description="Basic and acidic residues" evidence="11">
    <location>
        <begin position="850"/>
        <end position="867"/>
    </location>
</feature>
<dbReference type="Gramene" id="CDP18783">
    <property type="protein sequence ID" value="CDP18783"/>
    <property type="gene ID" value="GSCOC_T00005557001"/>
</dbReference>
<keyword evidence="9" id="KW-0131">Cell cycle</keyword>
<dbReference type="PhylomeDB" id="A0A068VGH7"/>
<organism evidence="12 13">
    <name type="scientific">Coffea canephora</name>
    <name type="common">Robusta coffee</name>
    <dbReference type="NCBI Taxonomy" id="49390"/>
    <lineage>
        <taxon>Eukaryota</taxon>
        <taxon>Viridiplantae</taxon>
        <taxon>Streptophyta</taxon>
        <taxon>Embryophyta</taxon>
        <taxon>Tracheophyta</taxon>
        <taxon>Spermatophyta</taxon>
        <taxon>Magnoliopsida</taxon>
        <taxon>eudicotyledons</taxon>
        <taxon>Gunneridae</taxon>
        <taxon>Pentapetalae</taxon>
        <taxon>asterids</taxon>
        <taxon>lamiids</taxon>
        <taxon>Gentianales</taxon>
        <taxon>Rubiaceae</taxon>
        <taxon>Ixoroideae</taxon>
        <taxon>Gardenieae complex</taxon>
        <taxon>Bertiereae - Coffeeae clade</taxon>
        <taxon>Coffeeae</taxon>
        <taxon>Coffea</taxon>
    </lineage>
</organism>
<feature type="compositionally biased region" description="Basic and acidic residues" evidence="11">
    <location>
        <begin position="591"/>
        <end position="602"/>
    </location>
</feature>
<dbReference type="GO" id="GO:0051301">
    <property type="term" value="P:cell division"/>
    <property type="evidence" value="ECO:0007669"/>
    <property type="project" value="UniProtKB-KW"/>
</dbReference>
<reference evidence="13" key="1">
    <citation type="journal article" date="2014" name="Science">
        <title>The coffee genome provides insight into the convergent evolution of caffeine biosynthesis.</title>
        <authorList>
            <person name="Denoeud F."/>
            <person name="Carretero-Paulet L."/>
            <person name="Dereeper A."/>
            <person name="Droc G."/>
            <person name="Guyot R."/>
            <person name="Pietrella M."/>
            <person name="Zheng C."/>
            <person name="Alberti A."/>
            <person name="Anthony F."/>
            <person name="Aprea G."/>
            <person name="Aury J.M."/>
            <person name="Bento P."/>
            <person name="Bernard M."/>
            <person name="Bocs S."/>
            <person name="Campa C."/>
            <person name="Cenci A."/>
            <person name="Combes M.C."/>
            <person name="Crouzillat D."/>
            <person name="Da Silva C."/>
            <person name="Daddiego L."/>
            <person name="De Bellis F."/>
            <person name="Dussert S."/>
            <person name="Garsmeur O."/>
            <person name="Gayraud T."/>
            <person name="Guignon V."/>
            <person name="Jahn K."/>
            <person name="Jamilloux V."/>
            <person name="Joet T."/>
            <person name="Labadie K."/>
            <person name="Lan T."/>
            <person name="Leclercq J."/>
            <person name="Lepelley M."/>
            <person name="Leroy T."/>
            <person name="Li L.T."/>
            <person name="Librado P."/>
            <person name="Lopez L."/>
            <person name="Munoz A."/>
            <person name="Noel B."/>
            <person name="Pallavicini A."/>
            <person name="Perrotta G."/>
            <person name="Poncet V."/>
            <person name="Pot D."/>
            <person name="Priyono X."/>
            <person name="Rigoreau M."/>
            <person name="Rouard M."/>
            <person name="Rozas J."/>
            <person name="Tranchant-Dubreuil C."/>
            <person name="VanBuren R."/>
            <person name="Zhang Q."/>
            <person name="Andrade A.C."/>
            <person name="Argout X."/>
            <person name="Bertrand B."/>
            <person name="de Kochko A."/>
            <person name="Graziosi G."/>
            <person name="Henry R.J."/>
            <person name="Jayarama X."/>
            <person name="Ming R."/>
            <person name="Nagai C."/>
            <person name="Rounsley S."/>
            <person name="Sankoff D."/>
            <person name="Giuliano G."/>
            <person name="Albert V.A."/>
            <person name="Wincker P."/>
            <person name="Lashermes P."/>
        </authorList>
    </citation>
    <scope>NUCLEOTIDE SEQUENCE [LARGE SCALE GENOMIC DNA]</scope>
    <source>
        <strain evidence="13">cv. DH200-94</strain>
    </source>
</reference>
<accession>A0A068VGH7</accession>
<dbReference type="FunCoup" id="A0A068VGH7">
    <property type="interactions" value="1928"/>
</dbReference>
<evidence type="ECO:0000256" key="8">
    <source>
        <dbReference type="ARBA" id="ARBA00023242"/>
    </source>
</evidence>
<dbReference type="Gene3D" id="2.30.30.140">
    <property type="match status" value="1"/>
</dbReference>
<dbReference type="PANTHER" id="PTHR12663:SF3">
    <property type="entry name" value="SISTER CHROMATID COHESION PROTEIN PDS5 HOMOLOG C"/>
    <property type="match status" value="1"/>
</dbReference>
<keyword evidence="3" id="KW-0132">Cell division</keyword>
<comment type="subcellular location">
    <subcellularLocation>
        <location evidence="1">Nucleus</location>
    </subcellularLocation>
</comment>
<feature type="compositionally biased region" description="Polar residues" evidence="11">
    <location>
        <begin position="467"/>
        <end position="476"/>
    </location>
</feature>